<evidence type="ECO:0000256" key="1">
    <source>
        <dbReference type="ARBA" id="ARBA00022527"/>
    </source>
</evidence>
<gene>
    <name evidence="6" type="ORF">C8Q71DRAFT_853039</name>
</gene>
<feature type="region of interest" description="Disordered" evidence="4">
    <location>
        <begin position="769"/>
        <end position="794"/>
    </location>
</feature>
<protein>
    <recommendedName>
        <fullName evidence="5">Alpha-type protein kinase domain-containing protein</fullName>
    </recommendedName>
</protein>
<organism evidence="6 7">
    <name type="scientific">Rhodofomes roseus</name>
    <dbReference type="NCBI Taxonomy" id="34475"/>
    <lineage>
        <taxon>Eukaryota</taxon>
        <taxon>Fungi</taxon>
        <taxon>Dikarya</taxon>
        <taxon>Basidiomycota</taxon>
        <taxon>Agaricomycotina</taxon>
        <taxon>Agaricomycetes</taxon>
        <taxon>Polyporales</taxon>
        <taxon>Rhodofomes</taxon>
    </lineage>
</organism>
<comment type="caution">
    <text evidence="6">The sequence shown here is derived from an EMBL/GenBank/DDBJ whole genome shotgun (WGS) entry which is preliminary data.</text>
</comment>
<dbReference type="Gene3D" id="3.20.200.10">
    <property type="entry name" value="MHCK/EF2 kinase"/>
    <property type="match status" value="1"/>
</dbReference>
<dbReference type="InterPro" id="IPR004166">
    <property type="entry name" value="a-kinase_dom"/>
</dbReference>
<dbReference type="Proteomes" id="UP000814176">
    <property type="component" value="Unassembled WGS sequence"/>
</dbReference>
<keyword evidence="1" id="KW-0723">Serine/threonine-protein kinase</keyword>
<proteinExistence type="predicted"/>
<feature type="compositionally biased region" description="Acidic residues" evidence="4">
    <location>
        <begin position="328"/>
        <end position="337"/>
    </location>
</feature>
<evidence type="ECO:0000256" key="3">
    <source>
        <dbReference type="ARBA" id="ARBA00022777"/>
    </source>
</evidence>
<feature type="region of interest" description="Disordered" evidence="4">
    <location>
        <begin position="319"/>
        <end position="340"/>
    </location>
</feature>
<evidence type="ECO:0000313" key="7">
    <source>
        <dbReference type="Proteomes" id="UP000814176"/>
    </source>
</evidence>
<keyword evidence="2" id="KW-0808">Transferase</keyword>
<dbReference type="EMBL" id="JADCUA010000002">
    <property type="protein sequence ID" value="KAH9842490.1"/>
    <property type="molecule type" value="Genomic_DNA"/>
</dbReference>
<evidence type="ECO:0000256" key="4">
    <source>
        <dbReference type="SAM" id="MobiDB-lite"/>
    </source>
</evidence>
<dbReference type="RefSeq" id="XP_047783537.1">
    <property type="nucleotide sequence ID" value="XM_047926891.1"/>
</dbReference>
<sequence>MALYSSQQATRCQRQNCPNKNVQNQGQLRLLRSAYQGMGAKMLCQTCYDYYVRKGAREGIPVDGFQSVPSVPSDAGNGASRFHISKDIAAAQRGEAAHVVAIGQGGRSSNAMLPPPVPAGRAGQFKPAVHVPGGEVFNIMLRDAVAISRERKGTKLGYQSVHQYYHRIREMLQRNARDSKLVGPSDVVVVKASMVTLEEGKKRPIQVGTVQESIGDVPVHIGARALKDLVFTTLYSVYGEWSHEALLTYDECTLRNKDRVPILPLGEGEDDRDALPLAASLAQKDNARMAKPRVAKVNNLKPIEVVLEIPWGTYTKARSHKRHREAGTEPENDDIPDDAGSMSMVRTSKIEHLMPRHWRSSDAALDSANVHNEEAGVSYATTAPVSKSPIMQENSDRSYYDRPSHLAERSVARSLLRVYSVNIAVSFRVYPNKTFAALVREAGDSSSWNSQQPPIAGTVFYSPASAPQLGAFKAAFFGQTSPALPDFPSSGSVVLKQIYIRRDDTELRASAAKVRIDFAPSGQQIVELGREILCLQWASALMNIVYEFLAGSARQPPFPIPVMRFVRVALAIEDKESIERKVFMVEERIDPREHGVWRKYINNNSPTPLLSTSCTPALQHIADFLVFCQHVQYIKTSGLAFVSDFQGGTTLLSDPQIITAPQVGDVFAGGNITSAYTNFVAEHDCSKFCKFFSLEEVGIQSTRRSNGLDTQASSRATNRKPASLVGGVRTHREALQTAVPSIQGVGNGEPEPLFQPTRVATGLRTEQTSASGSNAVPEHGILPGGAIVHEDGRE</sequence>
<keyword evidence="3" id="KW-0418">Kinase</keyword>
<evidence type="ECO:0000256" key="2">
    <source>
        <dbReference type="ARBA" id="ARBA00022679"/>
    </source>
</evidence>
<dbReference type="PROSITE" id="PS51158">
    <property type="entry name" value="ALPHA_KINASE"/>
    <property type="match status" value="1"/>
</dbReference>
<evidence type="ECO:0000259" key="5">
    <source>
        <dbReference type="PROSITE" id="PS51158"/>
    </source>
</evidence>
<dbReference type="GeneID" id="72007623"/>
<dbReference type="SUPFAM" id="SSF56112">
    <property type="entry name" value="Protein kinase-like (PK-like)"/>
    <property type="match status" value="1"/>
</dbReference>
<name>A0ABQ8KTV6_9APHY</name>
<feature type="compositionally biased region" description="Polar residues" evidence="4">
    <location>
        <begin position="704"/>
        <end position="716"/>
    </location>
</feature>
<accession>A0ABQ8KTV6</accession>
<evidence type="ECO:0000313" key="6">
    <source>
        <dbReference type="EMBL" id="KAH9842490.1"/>
    </source>
</evidence>
<dbReference type="InterPro" id="IPR011009">
    <property type="entry name" value="Kinase-like_dom_sf"/>
</dbReference>
<keyword evidence="7" id="KW-1185">Reference proteome</keyword>
<dbReference type="Pfam" id="PF02816">
    <property type="entry name" value="Alpha_kinase"/>
    <property type="match status" value="1"/>
</dbReference>
<feature type="region of interest" description="Disordered" evidence="4">
    <location>
        <begin position="704"/>
        <end position="724"/>
    </location>
</feature>
<feature type="domain" description="Alpha-type protein kinase" evidence="5">
    <location>
        <begin position="440"/>
        <end position="697"/>
    </location>
</feature>
<reference evidence="6 7" key="1">
    <citation type="journal article" date="2021" name="Environ. Microbiol.">
        <title>Gene family expansions and transcriptome signatures uncover fungal adaptations to wood decay.</title>
        <authorList>
            <person name="Hage H."/>
            <person name="Miyauchi S."/>
            <person name="Viragh M."/>
            <person name="Drula E."/>
            <person name="Min B."/>
            <person name="Chaduli D."/>
            <person name="Navarro D."/>
            <person name="Favel A."/>
            <person name="Norest M."/>
            <person name="Lesage-Meessen L."/>
            <person name="Balint B."/>
            <person name="Merenyi Z."/>
            <person name="de Eugenio L."/>
            <person name="Morin E."/>
            <person name="Martinez A.T."/>
            <person name="Baldrian P."/>
            <person name="Stursova M."/>
            <person name="Martinez M.J."/>
            <person name="Novotny C."/>
            <person name="Magnuson J.K."/>
            <person name="Spatafora J.W."/>
            <person name="Maurice S."/>
            <person name="Pangilinan J."/>
            <person name="Andreopoulos W."/>
            <person name="LaButti K."/>
            <person name="Hundley H."/>
            <person name="Na H."/>
            <person name="Kuo A."/>
            <person name="Barry K."/>
            <person name="Lipzen A."/>
            <person name="Henrissat B."/>
            <person name="Riley R."/>
            <person name="Ahrendt S."/>
            <person name="Nagy L.G."/>
            <person name="Grigoriev I.V."/>
            <person name="Martin F."/>
            <person name="Rosso M.N."/>
        </authorList>
    </citation>
    <scope>NUCLEOTIDE SEQUENCE [LARGE SCALE GENOMIC DNA]</scope>
    <source>
        <strain evidence="6 7">CIRM-BRFM 1785</strain>
    </source>
</reference>